<dbReference type="STRING" id="487685.SAMN04488696_2307"/>
<dbReference type="PANTHER" id="PTHR21363:SF0">
    <property type="entry name" value="PREPHENATE DEHYDROGENASE [NADP(+)]"/>
    <property type="match status" value="1"/>
</dbReference>
<organism evidence="3 4">
    <name type="scientific">Methanolobus profundi</name>
    <dbReference type="NCBI Taxonomy" id="487685"/>
    <lineage>
        <taxon>Archaea</taxon>
        <taxon>Methanobacteriati</taxon>
        <taxon>Methanobacteriota</taxon>
        <taxon>Stenosarchaea group</taxon>
        <taxon>Methanomicrobia</taxon>
        <taxon>Methanosarcinales</taxon>
        <taxon>Methanosarcinaceae</taxon>
        <taxon>Methanolobus</taxon>
    </lineage>
</organism>
<accession>A0A1I4TK55</accession>
<dbReference type="InterPro" id="IPR046826">
    <property type="entry name" value="PDH_N"/>
</dbReference>
<dbReference type="GO" id="GO:0070403">
    <property type="term" value="F:NAD+ binding"/>
    <property type="evidence" value="ECO:0007669"/>
    <property type="project" value="InterPro"/>
</dbReference>
<evidence type="ECO:0000313" key="4">
    <source>
        <dbReference type="Proteomes" id="UP000198535"/>
    </source>
</evidence>
<dbReference type="EMBL" id="FOUJ01000005">
    <property type="protein sequence ID" value="SFM77066.1"/>
    <property type="molecule type" value="Genomic_DNA"/>
</dbReference>
<dbReference type="SUPFAM" id="SSF51735">
    <property type="entry name" value="NAD(P)-binding Rossmann-fold domains"/>
    <property type="match status" value="1"/>
</dbReference>
<dbReference type="InterPro" id="IPR050812">
    <property type="entry name" value="Preph/Arog_dehydrog"/>
</dbReference>
<dbReference type="Proteomes" id="UP000198535">
    <property type="component" value="Unassembled WGS sequence"/>
</dbReference>
<dbReference type="InterPro" id="IPR003099">
    <property type="entry name" value="Prephen_DH"/>
</dbReference>
<dbReference type="InterPro" id="IPR008927">
    <property type="entry name" value="6-PGluconate_DH-like_C_sf"/>
</dbReference>
<feature type="domain" description="Prephenate/arogenate dehydrogenase" evidence="2">
    <location>
        <begin position="1"/>
        <end position="280"/>
    </location>
</feature>
<dbReference type="InterPro" id="IPR046825">
    <property type="entry name" value="PDH_C"/>
</dbReference>
<dbReference type="SMART" id="SM00896">
    <property type="entry name" value="FDX-ACB"/>
    <property type="match status" value="1"/>
</dbReference>
<dbReference type="Pfam" id="PF02153">
    <property type="entry name" value="PDH_N"/>
    <property type="match status" value="1"/>
</dbReference>
<dbReference type="RefSeq" id="WP_091937073.1">
    <property type="nucleotide sequence ID" value="NZ_FOUJ01000005.1"/>
</dbReference>
<dbReference type="GO" id="GO:0006571">
    <property type="term" value="P:tyrosine biosynthetic process"/>
    <property type="evidence" value="ECO:0007669"/>
    <property type="project" value="InterPro"/>
</dbReference>
<dbReference type="InterPro" id="IPR005121">
    <property type="entry name" value="Fdx_antiC-bd"/>
</dbReference>
<dbReference type="Gene3D" id="1.10.3660.10">
    <property type="entry name" value="6-phosphogluconate dehydrogenase C-terminal like domain"/>
    <property type="match status" value="1"/>
</dbReference>
<sequence>MKVLIIGGTGEMGQWFTPFFKNHGYDVVVWGSSGKIEVAERMGVEFASDLDAAISTSDIVIVTVPINITERVISETAPKMKSGSLLMDFTSLKVGPTEAMKKYAPEGVEILGTHPMFGPSIPSLHGQIFILTPIEGRCDKWFPIMHSLFEDNGAHIEVITPAEHDRFVSVVQGLTHFAYITIGTTFDALDFSVNESRRFMSPVYDIMLDFVGRIIGQNPYLYAYIQMENPEVLKVHDAFMNQCSEMSSIVRKKDVEAFTNKMKEAAVHFGDTASALRRSDKLINSKIAEFDKLLDSIGQEIGVRHIYSGIVHTGIVEKVTPRDVVLECGSRMISLKIENIRLLDEEKMHEWKLDNLEHHLRDISVLIPEGANADVIMELVSCNDDIVSIEIIDRYDGIKGTERLSVTFRVMIMGDLEAEKVHQEVERQLKGIGCTIRGEEQLI</sequence>
<dbReference type="PROSITE" id="PS51176">
    <property type="entry name" value="PDH_ADH"/>
    <property type="match status" value="1"/>
</dbReference>
<dbReference type="OrthoDB" id="24743at2157"/>
<dbReference type="InterPro" id="IPR036291">
    <property type="entry name" value="NAD(P)-bd_dom_sf"/>
</dbReference>
<dbReference type="PIRSF" id="PIRSF006549">
    <property type="entry name" value="PDH_arog_dh_reg"/>
    <property type="match status" value="1"/>
</dbReference>
<name>A0A1I4TK55_9EURY</name>
<evidence type="ECO:0000313" key="3">
    <source>
        <dbReference type="EMBL" id="SFM77066.1"/>
    </source>
</evidence>
<dbReference type="Pfam" id="PF20463">
    <property type="entry name" value="PDH_C"/>
    <property type="match status" value="1"/>
</dbReference>
<keyword evidence="1" id="KW-0560">Oxidoreductase</keyword>
<dbReference type="GO" id="GO:0008977">
    <property type="term" value="F:prephenate dehydrogenase (NAD+) activity"/>
    <property type="evidence" value="ECO:0007669"/>
    <property type="project" value="InterPro"/>
</dbReference>
<dbReference type="GO" id="GO:0004665">
    <property type="term" value="F:prephenate dehydrogenase (NADP+) activity"/>
    <property type="evidence" value="ECO:0007669"/>
    <property type="project" value="InterPro"/>
</dbReference>
<dbReference type="SUPFAM" id="SSF54991">
    <property type="entry name" value="Anticodon-binding domain of PheRS"/>
    <property type="match status" value="1"/>
</dbReference>
<proteinExistence type="predicted"/>
<dbReference type="SUPFAM" id="SSF48179">
    <property type="entry name" value="6-phosphogluconate dehydrogenase C-terminal domain-like"/>
    <property type="match status" value="1"/>
</dbReference>
<dbReference type="InterPro" id="IPR036690">
    <property type="entry name" value="Fdx_antiC-bd_sf"/>
</dbReference>
<evidence type="ECO:0000256" key="1">
    <source>
        <dbReference type="ARBA" id="ARBA00023002"/>
    </source>
</evidence>
<dbReference type="PANTHER" id="PTHR21363">
    <property type="entry name" value="PREPHENATE DEHYDROGENASE"/>
    <property type="match status" value="1"/>
</dbReference>
<reference evidence="4" key="1">
    <citation type="submission" date="2016-10" db="EMBL/GenBank/DDBJ databases">
        <authorList>
            <person name="Varghese N."/>
            <person name="Submissions S."/>
        </authorList>
    </citation>
    <scope>NUCLEOTIDE SEQUENCE [LARGE SCALE GENOMIC DNA]</scope>
    <source>
        <strain evidence="4">Mob M</strain>
    </source>
</reference>
<dbReference type="NCBIfam" id="NF006408">
    <property type="entry name" value="PRK08655.1-2"/>
    <property type="match status" value="1"/>
</dbReference>
<dbReference type="Gene3D" id="3.40.50.720">
    <property type="entry name" value="NAD(P)-binding Rossmann-like Domain"/>
    <property type="match status" value="1"/>
</dbReference>
<dbReference type="AlphaFoldDB" id="A0A1I4TK55"/>
<keyword evidence="4" id="KW-1185">Reference proteome</keyword>
<gene>
    <name evidence="3" type="ORF">SAMN04488696_2307</name>
</gene>
<protein>
    <submittedName>
        <fullName evidence="3">Prephenate dehydrogenase</fullName>
    </submittedName>
</protein>
<dbReference type="NCBIfam" id="NF006411">
    <property type="entry name" value="PRK08655.1-5"/>
    <property type="match status" value="1"/>
</dbReference>
<dbReference type="InterPro" id="IPR008299">
    <property type="entry name" value="Prep_DH/arog_DH"/>
</dbReference>
<evidence type="ECO:0000259" key="2">
    <source>
        <dbReference type="PROSITE" id="PS51176"/>
    </source>
</evidence>